<feature type="compositionally biased region" description="Polar residues" evidence="12">
    <location>
        <begin position="216"/>
        <end position="231"/>
    </location>
</feature>
<dbReference type="PRINTS" id="PR01472">
    <property type="entry name" value="ICAMVCAM1"/>
</dbReference>
<dbReference type="InterPro" id="IPR036179">
    <property type="entry name" value="Ig-like_dom_sf"/>
</dbReference>
<comment type="caution">
    <text evidence="15">The sequence shown here is derived from an EMBL/GenBank/DDBJ whole genome shotgun (WGS) entry which is preliminary data.</text>
</comment>
<keyword evidence="5" id="KW-0677">Repeat</keyword>
<protein>
    <submittedName>
        <fullName evidence="15">MADCA protein</fullName>
    </submittedName>
</protein>
<dbReference type="PROSITE" id="PS50835">
    <property type="entry name" value="IG_LIKE"/>
    <property type="match status" value="2"/>
</dbReference>
<keyword evidence="6" id="KW-0130">Cell adhesion</keyword>
<evidence type="ECO:0000256" key="4">
    <source>
        <dbReference type="ARBA" id="ARBA00022729"/>
    </source>
</evidence>
<dbReference type="SMART" id="SM00409">
    <property type="entry name" value="IG"/>
    <property type="match status" value="3"/>
</dbReference>
<dbReference type="GO" id="GO:0007229">
    <property type="term" value="P:integrin-mediated signaling pathway"/>
    <property type="evidence" value="ECO:0007669"/>
    <property type="project" value="InterPro"/>
</dbReference>
<feature type="non-terminal residue" evidence="15">
    <location>
        <position position="428"/>
    </location>
</feature>
<dbReference type="PANTHER" id="PTHR14162">
    <property type="entry name" value="MUCOSAL ADDRESSIN CELL ADHESION MOLECULE-1"/>
    <property type="match status" value="1"/>
</dbReference>
<dbReference type="InterPro" id="IPR013768">
    <property type="entry name" value="ICAM_N"/>
</dbReference>
<evidence type="ECO:0000256" key="1">
    <source>
        <dbReference type="ARBA" id="ARBA00004479"/>
    </source>
</evidence>
<keyword evidence="8 13" id="KW-0472">Membrane</keyword>
<keyword evidence="4" id="KW-0732">Signal</keyword>
<evidence type="ECO:0000256" key="5">
    <source>
        <dbReference type="ARBA" id="ARBA00022737"/>
    </source>
</evidence>
<evidence type="ECO:0000256" key="7">
    <source>
        <dbReference type="ARBA" id="ARBA00022989"/>
    </source>
</evidence>
<dbReference type="Proteomes" id="UP000565754">
    <property type="component" value="Unassembled WGS sequence"/>
</dbReference>
<name>A0A7L1ECA0_OENON</name>
<feature type="domain" description="Ig-like" evidence="14">
    <location>
        <begin position="104"/>
        <end position="195"/>
    </location>
</feature>
<keyword evidence="16" id="KW-1185">Reference proteome</keyword>
<evidence type="ECO:0000256" key="11">
    <source>
        <dbReference type="ARBA" id="ARBA00023319"/>
    </source>
</evidence>
<evidence type="ECO:0000313" key="15">
    <source>
        <dbReference type="EMBL" id="NXM87083.1"/>
    </source>
</evidence>
<dbReference type="PANTHER" id="PTHR14162:SF1">
    <property type="entry name" value="MUCOSAL ADDRESSIN CELL ADHESION MOLECULE 1"/>
    <property type="match status" value="1"/>
</dbReference>
<comment type="similarity">
    <text evidence="2">Belongs to the immunoglobulin superfamily. ICAM family.</text>
</comment>
<dbReference type="GO" id="GO:2000403">
    <property type="term" value="P:positive regulation of lymphocyte migration"/>
    <property type="evidence" value="ECO:0007669"/>
    <property type="project" value="InterPro"/>
</dbReference>
<dbReference type="GO" id="GO:0098640">
    <property type="term" value="F:integrin binding involved in cell-matrix adhesion"/>
    <property type="evidence" value="ECO:0007669"/>
    <property type="project" value="InterPro"/>
</dbReference>
<dbReference type="AlphaFoldDB" id="A0A7L1ECA0"/>
<feature type="non-terminal residue" evidence="15">
    <location>
        <position position="1"/>
    </location>
</feature>
<dbReference type="InterPro" id="IPR007110">
    <property type="entry name" value="Ig-like_dom"/>
</dbReference>
<gene>
    <name evidence="15" type="primary">Madcam1</name>
    <name evidence="15" type="ORF">OENOEN_R04390</name>
</gene>
<dbReference type="InterPro" id="IPR003597">
    <property type="entry name" value="Ig_C1-set"/>
</dbReference>
<accession>A0A7L1ECA0</accession>
<keyword evidence="11" id="KW-0393">Immunoglobulin domain</keyword>
<evidence type="ECO:0000256" key="2">
    <source>
        <dbReference type="ARBA" id="ARBA00005925"/>
    </source>
</evidence>
<evidence type="ECO:0000256" key="10">
    <source>
        <dbReference type="ARBA" id="ARBA00023180"/>
    </source>
</evidence>
<feature type="region of interest" description="Disordered" evidence="12">
    <location>
        <begin position="206"/>
        <end position="249"/>
    </location>
</feature>
<sequence length="428" mass="45281">CPLPDPALSSCPGRPADRLVVTPREPVVPFGGSTELNCSLACAGGKVEWRGLDTALGTISSFSTHSILHIRHATVATEGMKICQGSCQGQHYQKTATLKVYALPDTLRLEAAPHILRPGYPARLNCSATHLYPIEGVALTWYRGHQVVKTDFDADDDEEELYKIVSILSVDGTEVEEGVEFRCEVTLHVGQKTFTKVASVVASAEAVTEQPAAEVTTGSPSTARPVATTTLPPGPSVPTGDLTTAREPNTGTTLDLAAVTKPPSTEPSVHQDLIAGSPTARVATSTVPGSGTVGTVPSAGTIPACSLQIWSLPPTGTRGRALRIECHARCTGNATVGWLRTPAALSQYREENAGSSSALRLDSAQPWHQGHYQCVLLGHRSQMVTLEVMVMDDSFSSGPAITMGTAGSLLGLIVTTAVSRRLWKRFRS</sequence>
<keyword evidence="7 13" id="KW-1133">Transmembrane helix</keyword>
<dbReference type="Gene3D" id="2.60.40.10">
    <property type="entry name" value="Immunoglobulins"/>
    <property type="match status" value="3"/>
</dbReference>
<feature type="transmembrane region" description="Helical" evidence="13">
    <location>
        <begin position="400"/>
        <end position="418"/>
    </location>
</feature>
<keyword evidence="10" id="KW-0325">Glycoprotein</keyword>
<feature type="domain" description="Ig-like" evidence="14">
    <location>
        <begin position="297"/>
        <end position="385"/>
    </location>
</feature>
<dbReference type="Pfam" id="PF03921">
    <property type="entry name" value="ICAM_N"/>
    <property type="match status" value="1"/>
</dbReference>
<dbReference type="EMBL" id="VXBF01009988">
    <property type="protein sequence ID" value="NXM87083.1"/>
    <property type="molecule type" value="Genomic_DNA"/>
</dbReference>
<dbReference type="SUPFAM" id="SSF48726">
    <property type="entry name" value="Immunoglobulin"/>
    <property type="match status" value="3"/>
</dbReference>
<dbReference type="InterPro" id="IPR013783">
    <property type="entry name" value="Ig-like_fold"/>
</dbReference>
<organism evidence="15 16">
    <name type="scientific">Oenanthe oenanthe</name>
    <name type="common">Northern wheatear</name>
    <dbReference type="NCBI Taxonomy" id="279966"/>
    <lineage>
        <taxon>Eukaryota</taxon>
        <taxon>Metazoa</taxon>
        <taxon>Chordata</taxon>
        <taxon>Craniata</taxon>
        <taxon>Vertebrata</taxon>
        <taxon>Euteleostomi</taxon>
        <taxon>Archelosauria</taxon>
        <taxon>Archosauria</taxon>
        <taxon>Dinosauria</taxon>
        <taxon>Saurischia</taxon>
        <taxon>Theropoda</taxon>
        <taxon>Coelurosauria</taxon>
        <taxon>Aves</taxon>
        <taxon>Neognathae</taxon>
        <taxon>Neoaves</taxon>
        <taxon>Telluraves</taxon>
        <taxon>Australaves</taxon>
        <taxon>Passeriformes</taxon>
        <taxon>Muscicapidae</taxon>
        <taxon>Oenanthe</taxon>
    </lineage>
</organism>
<dbReference type="InterPro" id="IPR003987">
    <property type="entry name" value="ICAM_VCAM_N"/>
</dbReference>
<evidence type="ECO:0000313" key="16">
    <source>
        <dbReference type="Proteomes" id="UP000565754"/>
    </source>
</evidence>
<reference evidence="15 16" key="1">
    <citation type="submission" date="2019-09" db="EMBL/GenBank/DDBJ databases">
        <title>Bird 10,000 Genomes (B10K) Project - Family phase.</title>
        <authorList>
            <person name="Zhang G."/>
        </authorList>
    </citation>
    <scope>NUCLEOTIDE SEQUENCE [LARGE SCALE GENOMIC DNA]</scope>
    <source>
        <strain evidence="15">B10K-DU-001-74</strain>
        <tissue evidence="15">Muscle</tissue>
    </source>
</reference>
<evidence type="ECO:0000256" key="9">
    <source>
        <dbReference type="ARBA" id="ARBA00023157"/>
    </source>
</evidence>
<dbReference type="InterPro" id="IPR003599">
    <property type="entry name" value="Ig_sub"/>
</dbReference>
<dbReference type="GO" id="GO:0016020">
    <property type="term" value="C:membrane"/>
    <property type="evidence" value="ECO:0007669"/>
    <property type="project" value="UniProtKB-SubCell"/>
</dbReference>
<dbReference type="GO" id="GO:0034113">
    <property type="term" value="P:heterotypic cell-cell adhesion"/>
    <property type="evidence" value="ECO:0007669"/>
    <property type="project" value="TreeGrafter"/>
</dbReference>
<comment type="subcellular location">
    <subcellularLocation>
        <location evidence="1">Membrane</location>
        <topology evidence="1">Single-pass type I membrane protein</topology>
    </subcellularLocation>
</comment>
<evidence type="ECO:0000256" key="12">
    <source>
        <dbReference type="SAM" id="MobiDB-lite"/>
    </source>
</evidence>
<dbReference type="InterPro" id="IPR037413">
    <property type="entry name" value="MADCAM1"/>
</dbReference>
<dbReference type="SMART" id="SM00407">
    <property type="entry name" value="IGc1"/>
    <property type="match status" value="1"/>
</dbReference>
<evidence type="ECO:0000256" key="3">
    <source>
        <dbReference type="ARBA" id="ARBA00022692"/>
    </source>
</evidence>
<keyword evidence="9" id="KW-1015">Disulfide bond</keyword>
<keyword evidence="3 13" id="KW-0812">Transmembrane</keyword>
<evidence type="ECO:0000256" key="6">
    <source>
        <dbReference type="ARBA" id="ARBA00022889"/>
    </source>
</evidence>
<dbReference type="Pfam" id="PF07654">
    <property type="entry name" value="C1-set"/>
    <property type="match status" value="1"/>
</dbReference>
<dbReference type="GO" id="GO:0050901">
    <property type="term" value="P:leukocyte tethering or rolling"/>
    <property type="evidence" value="ECO:0007669"/>
    <property type="project" value="TreeGrafter"/>
</dbReference>
<proteinExistence type="inferred from homology"/>
<evidence type="ECO:0000256" key="8">
    <source>
        <dbReference type="ARBA" id="ARBA00023136"/>
    </source>
</evidence>
<evidence type="ECO:0000259" key="14">
    <source>
        <dbReference type="PROSITE" id="PS50835"/>
    </source>
</evidence>
<evidence type="ECO:0000256" key="13">
    <source>
        <dbReference type="SAM" id="Phobius"/>
    </source>
</evidence>
<dbReference type="CDD" id="cd00096">
    <property type="entry name" value="Ig"/>
    <property type="match status" value="1"/>
</dbReference>